<sequence length="874" mass="97785">MIPENFPDRKVRVLFLEDVPEDVEMEVRELSRAGLSVEIRVVADETGFVHALRSFLPDVILSDYTLPTNFNGLRALAIARQEFPDTPFIFVSGTIGEERAIEAMRDGATDYILKEHQDRLGLAVIHAISNSRKKILLKKAEEALRESESRFSAFMQNFPGAAFIRDHDGRYQYVNAYWLRMFSKAPEDVLNKRLSDVWDADIVEGLRNNDRIVLSTGKPIQTVEVTRMDGRMKYWLANKFLIPSSTEGGVGRVGGVSIDITSHHEQELRIIRINRSLRLLSGINAVIVRVREQEDLFREFCRLSIEDGNFPAVWIAGFNRDTGERRILASRTKSGGVQVQGNWTERFLTDESGVGKTLREKEDVVFSVSSVSGQVLLPSDSRDHMVAAFSIRLGKEEDGALVFHADDRQVFDQEEKLLLRELADNLSFALEAIEKQKQLDYLAYHDNATGLANRSLFLDRLRQSLDLPKALSPLTAVVVLSIERMQFVYDTLGRIAGEELIALYSARLSSLVLNVNRIGRIGDNLFAISLNIFPSVEEIVHFVQDRLLPHLSDPFVIGGQEVRVLTRMGISISPEDSRDAETLLSAATTALSNAQRDGETYRFYTRGMNEMVRERLSLESHLLRALKNHEFVLFYQPKVRLSNGSIEGVEALIRWQDPEKGIVFPSRFIPTLEETGLILPVGEWVVQQALSDLSGWIARGLSVPRVSVNVSSIQLRHRDFLETLVRLWGPEERAGLLEIEITESLILDDVPGTIATLQEIRSQGMTVSIDDFGTGYSSLSYLASLPVNTLKIDQSFVAQLGDRPESLSIVSAIISLAHSLNLSVVAEGVEKESQLSMLSELGCDAIQGFLVSEALPADRFEAFLQNGKGFLPGA</sequence>
<feature type="domain" description="Response regulatory" evidence="3">
    <location>
        <begin position="12"/>
        <end position="129"/>
    </location>
</feature>
<dbReference type="SUPFAM" id="SSF55781">
    <property type="entry name" value="GAF domain-like"/>
    <property type="match status" value="1"/>
</dbReference>
<dbReference type="InterPro" id="IPR029016">
    <property type="entry name" value="GAF-like_dom_sf"/>
</dbReference>
<evidence type="ECO:0000259" key="3">
    <source>
        <dbReference type="PROSITE" id="PS50110"/>
    </source>
</evidence>
<feature type="modified residue" description="4-aspartylphosphate" evidence="1">
    <location>
        <position position="63"/>
    </location>
</feature>
<keyword evidence="2" id="KW-0175">Coiled coil</keyword>
<dbReference type="Gene3D" id="3.40.50.2300">
    <property type="match status" value="1"/>
</dbReference>
<dbReference type="InterPro" id="IPR029787">
    <property type="entry name" value="Nucleotide_cyclase"/>
</dbReference>
<dbReference type="Gene3D" id="3.30.450.20">
    <property type="entry name" value="PAS domain"/>
    <property type="match status" value="1"/>
</dbReference>
<evidence type="ECO:0008006" key="9">
    <source>
        <dbReference type="Google" id="ProtNLM"/>
    </source>
</evidence>
<dbReference type="RefSeq" id="WP_038505482.1">
    <property type="nucleotide sequence ID" value="NZ_CP007243.1"/>
</dbReference>
<dbReference type="InterPro" id="IPR001633">
    <property type="entry name" value="EAL_dom"/>
</dbReference>
<keyword evidence="1" id="KW-0597">Phosphoprotein</keyword>
<dbReference type="InterPro" id="IPR000014">
    <property type="entry name" value="PAS"/>
</dbReference>
<evidence type="ECO:0000259" key="5">
    <source>
        <dbReference type="PROSITE" id="PS50883"/>
    </source>
</evidence>
<dbReference type="GO" id="GO:0000160">
    <property type="term" value="P:phosphorelay signal transduction system"/>
    <property type="evidence" value="ECO:0007669"/>
    <property type="project" value="InterPro"/>
</dbReference>
<evidence type="ECO:0000313" key="8">
    <source>
        <dbReference type="Proteomes" id="UP000027059"/>
    </source>
</evidence>
<dbReference type="Gene3D" id="3.20.20.450">
    <property type="entry name" value="EAL domain"/>
    <property type="match status" value="1"/>
</dbReference>
<dbReference type="SUPFAM" id="SSF52172">
    <property type="entry name" value="CheY-like"/>
    <property type="match status" value="1"/>
</dbReference>
<dbReference type="PROSITE" id="PS50887">
    <property type="entry name" value="GGDEF"/>
    <property type="match status" value="1"/>
</dbReference>
<dbReference type="InterPro" id="IPR035965">
    <property type="entry name" value="PAS-like_dom_sf"/>
</dbReference>
<feature type="coiled-coil region" evidence="2">
    <location>
        <begin position="130"/>
        <end position="157"/>
    </location>
</feature>
<dbReference type="Gene3D" id="3.30.450.40">
    <property type="match status" value="1"/>
</dbReference>
<dbReference type="Proteomes" id="UP000027059">
    <property type="component" value="Chromosome"/>
</dbReference>
<protein>
    <recommendedName>
        <fullName evidence="9">Diguanylate cyclase</fullName>
    </recommendedName>
</protein>
<dbReference type="KEGG" id="lfp:Y981_07605"/>
<reference evidence="7 8" key="2">
    <citation type="journal article" date="2015" name="Biomed. Res. Int.">
        <title>Effects of Arsenite Resistance on the Growth and Functional Gene Expression of Leptospirillum ferriphilum and Acidithiobacillus thiooxidans in Pure Culture and Coculture.</title>
        <authorList>
            <person name="Jiang H."/>
            <person name="Liang Y."/>
            <person name="Yin H."/>
            <person name="Xiao Y."/>
            <person name="Guo X."/>
            <person name="Xu Y."/>
            <person name="Hu Q."/>
            <person name="Liu H."/>
            <person name="Liu X."/>
        </authorList>
    </citation>
    <scope>NUCLEOTIDE SEQUENCE [LARGE SCALE GENOMIC DNA]</scope>
    <source>
        <strain evidence="7 8">YSK</strain>
    </source>
</reference>
<accession>A0A059XT73</accession>
<dbReference type="InterPro" id="IPR035919">
    <property type="entry name" value="EAL_sf"/>
</dbReference>
<dbReference type="Pfam" id="PF08448">
    <property type="entry name" value="PAS_4"/>
    <property type="match status" value="1"/>
</dbReference>
<dbReference type="CDD" id="cd01949">
    <property type="entry name" value="GGDEF"/>
    <property type="match status" value="1"/>
</dbReference>
<gene>
    <name evidence="7" type="ORF">Y981_07605</name>
</gene>
<dbReference type="InterPro" id="IPR052155">
    <property type="entry name" value="Biofilm_reg_signaling"/>
</dbReference>
<feature type="domain" description="GGDEF" evidence="6">
    <location>
        <begin position="473"/>
        <end position="607"/>
    </location>
</feature>
<dbReference type="SMART" id="SM00052">
    <property type="entry name" value="EAL"/>
    <property type="match status" value="1"/>
</dbReference>
<dbReference type="InterPro" id="IPR011006">
    <property type="entry name" value="CheY-like_superfamily"/>
</dbReference>
<dbReference type="InterPro" id="IPR001789">
    <property type="entry name" value="Sig_transdc_resp-reg_receiver"/>
</dbReference>
<proteinExistence type="predicted"/>
<dbReference type="PANTHER" id="PTHR44757">
    <property type="entry name" value="DIGUANYLATE CYCLASE DGCP"/>
    <property type="match status" value="1"/>
</dbReference>
<evidence type="ECO:0000313" key="7">
    <source>
        <dbReference type="EMBL" id="AIA31779.1"/>
    </source>
</evidence>
<dbReference type="HOGENOM" id="CLU_000445_70_20_0"/>
<feature type="domain" description="EAL" evidence="5">
    <location>
        <begin position="615"/>
        <end position="868"/>
    </location>
</feature>
<keyword evidence="8" id="KW-1185">Reference proteome</keyword>
<dbReference type="SMART" id="SM00267">
    <property type="entry name" value="GGDEF"/>
    <property type="match status" value="1"/>
</dbReference>
<dbReference type="Pfam" id="PF00563">
    <property type="entry name" value="EAL"/>
    <property type="match status" value="1"/>
</dbReference>
<dbReference type="SMART" id="SM00091">
    <property type="entry name" value="PAS"/>
    <property type="match status" value="1"/>
</dbReference>
<dbReference type="SMART" id="SM00448">
    <property type="entry name" value="REC"/>
    <property type="match status" value="1"/>
</dbReference>
<dbReference type="EMBL" id="CP007243">
    <property type="protein sequence ID" value="AIA31779.1"/>
    <property type="molecule type" value="Genomic_DNA"/>
</dbReference>
<dbReference type="InterPro" id="IPR000160">
    <property type="entry name" value="GGDEF_dom"/>
</dbReference>
<reference evidence="8" key="1">
    <citation type="submission" date="2014-02" db="EMBL/GenBank/DDBJ databases">
        <title>Complete genome sequence and comparative genomic analysis of the nitrogen-fixing bacterium Leptospirillum ferriphilum YSK.</title>
        <authorList>
            <person name="Guo X."/>
            <person name="Yin H."/>
            <person name="Liang Y."/>
            <person name="Hu Q."/>
            <person name="Ma L."/>
            <person name="Xiao Y."/>
            <person name="Zhang X."/>
            <person name="Qiu G."/>
            <person name="Liu X."/>
        </authorList>
    </citation>
    <scope>NUCLEOTIDE SEQUENCE [LARGE SCALE GENOMIC DNA]</scope>
    <source>
        <strain evidence="8">YSK</strain>
    </source>
</reference>
<dbReference type="PROSITE" id="PS50110">
    <property type="entry name" value="RESPONSE_REGULATORY"/>
    <property type="match status" value="1"/>
</dbReference>
<dbReference type="InterPro" id="IPR013656">
    <property type="entry name" value="PAS_4"/>
</dbReference>
<dbReference type="NCBIfam" id="TIGR00254">
    <property type="entry name" value="GGDEF"/>
    <property type="match status" value="1"/>
</dbReference>
<evidence type="ECO:0000259" key="4">
    <source>
        <dbReference type="PROSITE" id="PS50112"/>
    </source>
</evidence>
<dbReference type="Pfam" id="PF00072">
    <property type="entry name" value="Response_reg"/>
    <property type="match status" value="1"/>
</dbReference>
<dbReference type="OrthoDB" id="9813903at2"/>
<dbReference type="SUPFAM" id="SSF55785">
    <property type="entry name" value="PYP-like sensor domain (PAS domain)"/>
    <property type="match status" value="1"/>
</dbReference>
<evidence type="ECO:0000256" key="1">
    <source>
        <dbReference type="PROSITE-ProRule" id="PRU00169"/>
    </source>
</evidence>
<evidence type="ECO:0000256" key="2">
    <source>
        <dbReference type="SAM" id="Coils"/>
    </source>
</evidence>
<evidence type="ECO:0000259" key="6">
    <source>
        <dbReference type="PROSITE" id="PS50887"/>
    </source>
</evidence>
<dbReference type="SUPFAM" id="SSF55073">
    <property type="entry name" value="Nucleotide cyclase"/>
    <property type="match status" value="1"/>
</dbReference>
<dbReference type="PANTHER" id="PTHR44757:SF2">
    <property type="entry name" value="BIOFILM ARCHITECTURE MAINTENANCE PROTEIN MBAA"/>
    <property type="match status" value="1"/>
</dbReference>
<organism evidence="7 8">
    <name type="scientific">Leptospirillum ferriphilum YSK</name>
    <dbReference type="NCBI Taxonomy" id="1441628"/>
    <lineage>
        <taxon>Bacteria</taxon>
        <taxon>Pseudomonadati</taxon>
        <taxon>Nitrospirota</taxon>
        <taxon>Nitrospiria</taxon>
        <taxon>Nitrospirales</taxon>
        <taxon>Nitrospiraceae</taxon>
        <taxon>Leptospirillum</taxon>
    </lineage>
</organism>
<name>A0A059XT73_9BACT</name>
<dbReference type="CDD" id="cd00130">
    <property type="entry name" value="PAS"/>
    <property type="match status" value="1"/>
</dbReference>
<dbReference type="InterPro" id="IPR043128">
    <property type="entry name" value="Rev_trsase/Diguanyl_cyclase"/>
</dbReference>
<dbReference type="CDD" id="cd01948">
    <property type="entry name" value="EAL"/>
    <property type="match status" value="1"/>
</dbReference>
<dbReference type="PROSITE" id="PS50883">
    <property type="entry name" value="EAL"/>
    <property type="match status" value="1"/>
</dbReference>
<dbReference type="SUPFAM" id="SSF141868">
    <property type="entry name" value="EAL domain-like"/>
    <property type="match status" value="1"/>
</dbReference>
<dbReference type="Pfam" id="PF00990">
    <property type="entry name" value="GGDEF"/>
    <property type="match status" value="1"/>
</dbReference>
<dbReference type="CDD" id="cd00156">
    <property type="entry name" value="REC"/>
    <property type="match status" value="1"/>
</dbReference>
<dbReference type="PROSITE" id="PS50112">
    <property type="entry name" value="PAS"/>
    <property type="match status" value="1"/>
</dbReference>
<feature type="domain" description="PAS" evidence="4">
    <location>
        <begin position="147"/>
        <end position="217"/>
    </location>
</feature>
<dbReference type="AlphaFoldDB" id="A0A059XT73"/>
<dbReference type="Gene3D" id="3.30.70.270">
    <property type="match status" value="1"/>
</dbReference>
<dbReference type="NCBIfam" id="TIGR00229">
    <property type="entry name" value="sensory_box"/>
    <property type="match status" value="1"/>
</dbReference>